<keyword evidence="1" id="KW-0812">Transmembrane</keyword>
<keyword evidence="3" id="KW-1185">Reference proteome</keyword>
<dbReference type="Proteomes" id="UP000297900">
    <property type="component" value="Unassembled WGS sequence"/>
</dbReference>
<evidence type="ECO:0000313" key="3">
    <source>
        <dbReference type="Proteomes" id="UP000297900"/>
    </source>
</evidence>
<dbReference type="EMBL" id="SOMN01000004">
    <property type="protein sequence ID" value="TFE29456.1"/>
    <property type="molecule type" value="Genomic_DNA"/>
</dbReference>
<accession>A0A4Y8M398</accession>
<gene>
    <name evidence="2" type="ORF">E2980_05520</name>
</gene>
<feature type="transmembrane region" description="Helical" evidence="1">
    <location>
        <begin position="78"/>
        <end position="102"/>
    </location>
</feature>
<proteinExistence type="predicted"/>
<evidence type="ECO:0000313" key="2">
    <source>
        <dbReference type="EMBL" id="TFE29456.1"/>
    </source>
</evidence>
<name>A0A4Y8M398_9BACL</name>
<reference evidence="2 3" key="1">
    <citation type="submission" date="2019-03" db="EMBL/GenBank/DDBJ databases">
        <title>Cohnella endophytica sp. nov., a novel endophytic bacterium isolated from bark of Sonneratia apetala.</title>
        <authorList>
            <person name="Tuo L."/>
        </authorList>
    </citation>
    <scope>NUCLEOTIDE SEQUENCE [LARGE SCALE GENOMIC DNA]</scope>
    <source>
        <strain evidence="2 3">CCTCC AB 208254</strain>
    </source>
</reference>
<comment type="caution">
    <text evidence="2">The sequence shown here is derived from an EMBL/GenBank/DDBJ whole genome shotgun (WGS) entry which is preliminary data.</text>
</comment>
<keyword evidence="1" id="KW-1133">Transmembrane helix</keyword>
<feature type="transmembrane region" description="Helical" evidence="1">
    <location>
        <begin position="7"/>
        <end position="27"/>
    </location>
</feature>
<sequence>MVRIGDQLPWFLASIVSFAIGYGSLWIKRKQDAPGIPRLAVTFVIGQYFLGSIGYGMAHLPYILFPHLTIGQAVTNDAVFRSLLVSYSIGIAVLAPGFYLLAPVS</sequence>
<dbReference type="RefSeq" id="WP_167746991.1">
    <property type="nucleotide sequence ID" value="NZ_SOMN01000004.1"/>
</dbReference>
<dbReference type="AlphaFoldDB" id="A0A4Y8M398"/>
<evidence type="ECO:0000256" key="1">
    <source>
        <dbReference type="SAM" id="Phobius"/>
    </source>
</evidence>
<keyword evidence="1" id="KW-0472">Membrane</keyword>
<protein>
    <submittedName>
        <fullName evidence="2">Uncharacterized protein</fullName>
    </submittedName>
</protein>
<organism evidence="2 3">
    <name type="scientific">Cohnella luojiensis</name>
    <dbReference type="NCBI Taxonomy" id="652876"/>
    <lineage>
        <taxon>Bacteria</taxon>
        <taxon>Bacillati</taxon>
        <taxon>Bacillota</taxon>
        <taxon>Bacilli</taxon>
        <taxon>Bacillales</taxon>
        <taxon>Paenibacillaceae</taxon>
        <taxon>Cohnella</taxon>
    </lineage>
</organism>